<accession>F2J5C4</accession>
<dbReference type="GO" id="GO:0032259">
    <property type="term" value="P:methylation"/>
    <property type="evidence" value="ECO:0007669"/>
    <property type="project" value="UniProtKB-KW"/>
</dbReference>
<organism evidence="2 3">
    <name type="scientific">Polymorphum gilvum (strain LMG 25793 / CGMCC 1.9160 / SL003B-26A1)</name>
    <dbReference type="NCBI Taxonomy" id="991905"/>
    <lineage>
        <taxon>Bacteria</taxon>
        <taxon>Pseudomonadati</taxon>
        <taxon>Pseudomonadota</taxon>
        <taxon>Alphaproteobacteria</taxon>
        <taxon>Rhodobacterales</taxon>
        <taxon>Paracoccaceae</taxon>
        <taxon>Polymorphum</taxon>
    </lineage>
</organism>
<dbReference type="KEGG" id="pgv:SL003B_2760"/>
<evidence type="ECO:0000259" key="1">
    <source>
        <dbReference type="Pfam" id="PF05050"/>
    </source>
</evidence>
<dbReference type="RefSeq" id="WP_013653497.1">
    <property type="nucleotide sequence ID" value="NC_015259.1"/>
</dbReference>
<dbReference type="SUPFAM" id="SSF53335">
    <property type="entry name" value="S-adenosyl-L-methionine-dependent methyltransferases"/>
    <property type="match status" value="1"/>
</dbReference>
<protein>
    <submittedName>
        <fullName evidence="2">Methyltransferase FkbM family</fullName>
    </submittedName>
</protein>
<reference evidence="2 3" key="1">
    <citation type="journal article" date="2011" name="J. Bacteriol.">
        <title>Complete genome sequence of Polymorphum gilvum SL003B-26A1T, a crude oil-degrading bacterium from oil-polluted saline soil.</title>
        <authorList>
            <person name="Li S.G."/>
            <person name="Tang Y.Q."/>
            <person name="Nie Y."/>
            <person name="Cai M."/>
            <person name="Wu X.L."/>
        </authorList>
    </citation>
    <scope>NUCLEOTIDE SEQUENCE [LARGE SCALE GENOMIC DNA]</scope>
    <source>
        <strain evidence="3">LMG 25793 / CGMCC 1.9160 / SL003B-26A1</strain>
    </source>
</reference>
<dbReference type="InterPro" id="IPR029063">
    <property type="entry name" value="SAM-dependent_MTases_sf"/>
</dbReference>
<evidence type="ECO:0000313" key="3">
    <source>
        <dbReference type="Proteomes" id="UP000008130"/>
    </source>
</evidence>
<gene>
    <name evidence="2" type="primary">fkbM</name>
    <name evidence="2" type="ordered locus">SL003B_2760</name>
</gene>
<dbReference type="OrthoDB" id="9814604at2"/>
<dbReference type="InterPro" id="IPR052514">
    <property type="entry name" value="SAM-dependent_MTase"/>
</dbReference>
<dbReference type="Pfam" id="PF05050">
    <property type="entry name" value="Methyltransf_21"/>
    <property type="match status" value="1"/>
</dbReference>
<evidence type="ECO:0000313" key="2">
    <source>
        <dbReference type="EMBL" id="ADZ71183.1"/>
    </source>
</evidence>
<name>F2J5C4_POLGS</name>
<feature type="domain" description="Methyltransferase FkbM" evidence="1">
    <location>
        <begin position="54"/>
        <end position="187"/>
    </location>
</feature>
<dbReference type="Gene3D" id="3.40.50.150">
    <property type="entry name" value="Vaccinia Virus protein VP39"/>
    <property type="match status" value="1"/>
</dbReference>
<keyword evidence="2" id="KW-0489">Methyltransferase</keyword>
<dbReference type="Proteomes" id="UP000008130">
    <property type="component" value="Chromosome"/>
</dbReference>
<dbReference type="EMBL" id="CP002568">
    <property type="protein sequence ID" value="ADZ71183.1"/>
    <property type="molecule type" value="Genomic_DNA"/>
</dbReference>
<dbReference type="STRING" id="991905.SL003B_2760"/>
<dbReference type="NCBIfam" id="TIGR01444">
    <property type="entry name" value="fkbM_fam"/>
    <property type="match status" value="1"/>
</dbReference>
<proteinExistence type="predicted"/>
<dbReference type="GO" id="GO:0008168">
    <property type="term" value="F:methyltransferase activity"/>
    <property type="evidence" value="ECO:0007669"/>
    <property type="project" value="UniProtKB-KW"/>
</dbReference>
<keyword evidence="3" id="KW-1185">Reference proteome</keyword>
<dbReference type="InterPro" id="IPR006342">
    <property type="entry name" value="FkbM_mtfrase"/>
</dbReference>
<dbReference type="eggNOG" id="COG4122">
    <property type="taxonomic scope" value="Bacteria"/>
</dbReference>
<dbReference type="PANTHER" id="PTHR34203:SF15">
    <property type="entry name" value="SLL1173 PROTEIN"/>
    <property type="match status" value="1"/>
</dbReference>
<dbReference type="PANTHER" id="PTHR34203">
    <property type="entry name" value="METHYLTRANSFERASE, FKBM FAMILY PROTEIN"/>
    <property type="match status" value="1"/>
</dbReference>
<keyword evidence="2" id="KW-0808">Transferase</keyword>
<sequence length="276" mass="31060">MGHYKFQAHGFGLSGLSENDSYVRHVIAQPEPEPHLLNFLRAHYKADESYVFADIGANIGFTALLMARMFPNAAIHAFEPGPNIFGLLRKNTARTRIVPVNAAVSDRPGKVAFVESSAYGHMVPGSSNASTDMVSLSSYAQSKGIEKFDFVKVDVEGFERDVFRGLNGKADVVFFEFNTFTLAVHSRVNPVDLLEELHKDWDLYEFVKVDWLEPVTEYAAVIQRNVLEHSAVTDLVAVRKGRVIRQDIIDPAILWRQIADMEAYCQRIRERLSVIT</sequence>
<dbReference type="HOGENOM" id="CLU_1007812_0_0_5"/>
<dbReference type="AlphaFoldDB" id="F2J5C4"/>